<evidence type="ECO:0000313" key="2">
    <source>
        <dbReference type="Proteomes" id="UP000217994"/>
    </source>
</evidence>
<protein>
    <submittedName>
        <fullName evidence="1">Uncharacterized protein</fullName>
    </submittedName>
</protein>
<dbReference type="EMBL" id="MTZU01000010">
    <property type="protein sequence ID" value="PCE33742.1"/>
    <property type="molecule type" value="Genomic_DNA"/>
</dbReference>
<accession>A0A2A4FM46</accession>
<dbReference type="InterPro" id="IPR028994">
    <property type="entry name" value="Integrin_alpha_N"/>
</dbReference>
<organism evidence="1 2">
    <name type="scientific">Burkholderia ubonensis subsp. mesacidophila</name>
    <dbReference type="NCBI Taxonomy" id="265293"/>
    <lineage>
        <taxon>Bacteria</taxon>
        <taxon>Pseudomonadati</taxon>
        <taxon>Pseudomonadota</taxon>
        <taxon>Betaproteobacteria</taxon>
        <taxon>Burkholderiales</taxon>
        <taxon>Burkholderiaceae</taxon>
        <taxon>Burkholderia</taxon>
        <taxon>Burkholderia cepacia complex</taxon>
    </lineage>
</organism>
<reference evidence="1 2" key="1">
    <citation type="submission" date="2017-01" db="EMBL/GenBank/DDBJ databases">
        <title>Whole-Genome Shotgun Sequencing of Two beta-Proteobacterial Species in Search of the Bulgecin Biosynthetic Cluster.</title>
        <authorList>
            <person name="Horsman M.E."/>
            <person name="Marous D.R."/>
            <person name="Li R."/>
            <person name="Oliver R.A."/>
            <person name="Byun B."/>
            <person name="Emrich S.J."/>
            <person name="Boggess B."/>
            <person name="Townsend C.A."/>
            <person name="Mobashery S."/>
        </authorList>
    </citation>
    <scope>NUCLEOTIDE SEQUENCE [LARGE SCALE GENOMIC DNA]</scope>
    <source>
        <strain evidence="1 2">ATCC 31433</strain>
    </source>
</reference>
<evidence type="ECO:0000313" key="1">
    <source>
        <dbReference type="EMBL" id="PCE33742.1"/>
    </source>
</evidence>
<comment type="caution">
    <text evidence="1">The sequence shown here is derived from an EMBL/GenBank/DDBJ whole genome shotgun (WGS) entry which is preliminary data.</text>
</comment>
<dbReference type="AlphaFoldDB" id="A0A2A4FM46"/>
<sequence length="368" mass="39935">MTTQPTQIVPPDTLANTYTPVFAQGDPGNGIGGYDLKSPADHAFAFDYDSSGKLDHLALYRPGTGTIWILKNTHGEFAPVYHQGDPGSGIGGYDLKSPADQAFPFDYDGSGKLDHLVLYRPGTGTIWILKNTQGAFAPVYHQGDPGNGIGGYDLKSPADRAFAFDYDSSGKLDHLALYRPGTGTIWILKNTQGAFAPVYHQGDSGSGIGGYDLKSPADQVFPFDYDGSGKLDHLVLYRPGTGTIWILKNTHGTFAPVYHQGDPGNGIGGYDLKSPADRVFAFDYDSRGKPNHLALYRPGTGTIWILRHVHGEFAPVYRQGDPGSGIGGYDLKSPADRAFAFDYDHSGRQDHLDLYRPGTGTMWILKRQ</sequence>
<dbReference type="RefSeq" id="WP_084908051.1">
    <property type="nucleotide sequence ID" value="NZ_CP020738.1"/>
</dbReference>
<name>A0A2A4FM46_9BURK</name>
<dbReference type="SUPFAM" id="SSF69318">
    <property type="entry name" value="Integrin alpha N-terminal domain"/>
    <property type="match status" value="1"/>
</dbReference>
<dbReference type="GeneID" id="69005004"/>
<gene>
    <name evidence="1" type="ORF">BZL54_03200</name>
</gene>
<dbReference type="Proteomes" id="UP000217994">
    <property type="component" value="Unassembled WGS sequence"/>
</dbReference>
<proteinExistence type="predicted"/>